<evidence type="ECO:0000259" key="4">
    <source>
        <dbReference type="Pfam" id="PF03946"/>
    </source>
</evidence>
<evidence type="ECO:0000256" key="1">
    <source>
        <dbReference type="ARBA" id="ARBA00010537"/>
    </source>
</evidence>
<keyword evidence="2 5" id="KW-0689">Ribosomal protein</keyword>
<feature type="domain" description="Large ribosomal subunit protein uL11 N-terminal" evidence="4">
    <location>
        <begin position="8"/>
        <end position="56"/>
    </location>
</feature>
<reference evidence="5 6" key="1">
    <citation type="submission" date="2019-01" db="EMBL/GenBank/DDBJ databases">
        <authorList>
            <person name="Alioto T."/>
            <person name="Alioto T."/>
        </authorList>
    </citation>
    <scope>NUCLEOTIDE SEQUENCE [LARGE SCALE GENOMIC DNA]</scope>
</reference>
<protein>
    <submittedName>
        <fullName evidence="5">60s ribosomal protein l12-like</fullName>
    </submittedName>
</protein>
<dbReference type="PANTHER" id="PTHR11661:SF2">
    <property type="entry name" value="LARGE RIBOSOMAL SUBUNIT PROTEIN UL11"/>
    <property type="match status" value="1"/>
</dbReference>
<dbReference type="InterPro" id="IPR020784">
    <property type="entry name" value="Ribosomal_uL11_N"/>
</dbReference>
<proteinExistence type="inferred from homology"/>
<evidence type="ECO:0000256" key="2">
    <source>
        <dbReference type="ARBA" id="ARBA00022980"/>
    </source>
</evidence>
<dbReference type="PANTHER" id="PTHR11661">
    <property type="entry name" value="60S RIBOSOMAL PROTEIN L12"/>
    <property type="match status" value="1"/>
</dbReference>
<gene>
    <name evidence="5" type="ORF">LYPA_23C012580</name>
</gene>
<dbReference type="SUPFAM" id="SSF54747">
    <property type="entry name" value="Ribosomal L11/L12e N-terminal domain"/>
    <property type="match status" value="1"/>
</dbReference>
<comment type="similarity">
    <text evidence="1">Belongs to the universal ribosomal protein uL11 family.</text>
</comment>
<dbReference type="GO" id="GO:0022625">
    <property type="term" value="C:cytosolic large ribosomal subunit"/>
    <property type="evidence" value="ECO:0007669"/>
    <property type="project" value="TreeGrafter"/>
</dbReference>
<evidence type="ECO:0000313" key="5">
    <source>
        <dbReference type="EMBL" id="VFV46828.1"/>
    </source>
</evidence>
<dbReference type="InterPro" id="IPR000911">
    <property type="entry name" value="Ribosomal_uL11"/>
</dbReference>
<dbReference type="AlphaFoldDB" id="A0A485PR40"/>
<dbReference type="Gene3D" id="3.30.1550.10">
    <property type="entry name" value="Ribosomal protein L11/L12, N-terminal domain"/>
    <property type="match status" value="1"/>
</dbReference>
<dbReference type="GO" id="GO:0070180">
    <property type="term" value="F:large ribosomal subunit rRNA binding"/>
    <property type="evidence" value="ECO:0007669"/>
    <property type="project" value="TreeGrafter"/>
</dbReference>
<organism evidence="5 6">
    <name type="scientific">Lynx pardinus</name>
    <name type="common">Iberian lynx</name>
    <name type="synonym">Felis pardina</name>
    <dbReference type="NCBI Taxonomy" id="191816"/>
    <lineage>
        <taxon>Eukaryota</taxon>
        <taxon>Metazoa</taxon>
        <taxon>Chordata</taxon>
        <taxon>Craniata</taxon>
        <taxon>Vertebrata</taxon>
        <taxon>Euteleostomi</taxon>
        <taxon>Mammalia</taxon>
        <taxon>Eutheria</taxon>
        <taxon>Laurasiatheria</taxon>
        <taxon>Carnivora</taxon>
        <taxon>Feliformia</taxon>
        <taxon>Felidae</taxon>
        <taxon>Felinae</taxon>
        <taxon>Lynx</taxon>
    </lineage>
</organism>
<keyword evidence="6" id="KW-1185">Reference proteome</keyword>
<dbReference type="Proteomes" id="UP000386466">
    <property type="component" value="Unassembled WGS sequence"/>
</dbReference>
<evidence type="ECO:0000256" key="3">
    <source>
        <dbReference type="ARBA" id="ARBA00023274"/>
    </source>
</evidence>
<evidence type="ECO:0000313" key="6">
    <source>
        <dbReference type="Proteomes" id="UP000386466"/>
    </source>
</evidence>
<accession>A0A485PR40</accession>
<dbReference type="GO" id="GO:0006412">
    <property type="term" value="P:translation"/>
    <property type="evidence" value="ECO:0007669"/>
    <property type="project" value="InterPro"/>
</dbReference>
<name>A0A485PR40_LYNPA</name>
<sequence length="87" mass="9531">MRSAVYPRYTGEDISATSTLTPKTGPLELSLKKVGDDIAKATGNWKGLRMTVKLTFGQTQIEVITSAFALIIKALEEPPREREAGKH</sequence>
<dbReference type="GO" id="GO:0003735">
    <property type="term" value="F:structural constituent of ribosome"/>
    <property type="evidence" value="ECO:0007669"/>
    <property type="project" value="InterPro"/>
</dbReference>
<dbReference type="EMBL" id="CAAGRJ010039543">
    <property type="protein sequence ID" value="VFV46828.1"/>
    <property type="molecule type" value="Genomic_DNA"/>
</dbReference>
<keyword evidence="3" id="KW-0687">Ribonucleoprotein</keyword>
<dbReference type="Pfam" id="PF03946">
    <property type="entry name" value="Ribosomal_L11_N"/>
    <property type="match status" value="1"/>
</dbReference>
<dbReference type="InterPro" id="IPR036796">
    <property type="entry name" value="Ribosomal_uL11_N_sf"/>
</dbReference>